<dbReference type="Pfam" id="PF03884">
    <property type="entry name" value="YacG"/>
    <property type="match status" value="1"/>
</dbReference>
<evidence type="ECO:0000313" key="5">
    <source>
        <dbReference type="Proteomes" id="UP000002745"/>
    </source>
</evidence>
<dbReference type="HOGENOM" id="CLU_178280_2_1_5"/>
<evidence type="ECO:0000256" key="3">
    <source>
        <dbReference type="SAM" id="MobiDB-lite"/>
    </source>
</evidence>
<sequence>MSQKICTNCERSFDTKGFEPFCSKRCADVDLHHWMQGSYVIPGSGLDVEENAPSFTSSQDDER</sequence>
<dbReference type="EMBL" id="CP001678">
    <property type="protein sequence ID" value="ACT59451.1"/>
    <property type="molecule type" value="Genomic_DNA"/>
</dbReference>
<name>C6XK06_HIRBI</name>
<dbReference type="Gene3D" id="3.30.50.10">
    <property type="entry name" value="Erythroid Transcription Factor GATA-1, subunit A"/>
    <property type="match status" value="1"/>
</dbReference>
<gene>
    <name evidence="4" type="ordered locus">Hbal_1763</name>
</gene>
<keyword evidence="5" id="KW-1185">Reference proteome</keyword>
<keyword evidence="1" id="KW-0479">Metal-binding</keyword>
<dbReference type="InterPro" id="IPR005584">
    <property type="entry name" value="DNA_gyrase_inhibitor_YacG"/>
</dbReference>
<keyword evidence="2" id="KW-0862">Zinc</keyword>
<dbReference type="eggNOG" id="COG3024">
    <property type="taxonomic scope" value="Bacteria"/>
</dbReference>
<dbReference type="KEGG" id="hba:Hbal_1763"/>
<dbReference type="InterPro" id="IPR013088">
    <property type="entry name" value="Znf_NHR/GATA"/>
</dbReference>
<dbReference type="Proteomes" id="UP000002745">
    <property type="component" value="Chromosome"/>
</dbReference>
<dbReference type="PANTHER" id="PTHR36150:SF1">
    <property type="entry name" value="DNA GYRASE INHIBITOR YACG"/>
    <property type="match status" value="1"/>
</dbReference>
<organism evidence="4 5">
    <name type="scientific">Hirschia baltica (strain ATCC 49814 / DSM 5838 / IFAM 1418)</name>
    <dbReference type="NCBI Taxonomy" id="582402"/>
    <lineage>
        <taxon>Bacteria</taxon>
        <taxon>Pseudomonadati</taxon>
        <taxon>Pseudomonadota</taxon>
        <taxon>Alphaproteobacteria</taxon>
        <taxon>Hyphomonadales</taxon>
        <taxon>Hyphomonadaceae</taxon>
        <taxon>Hirschia</taxon>
    </lineage>
</organism>
<dbReference type="OrthoDB" id="9809663at2"/>
<evidence type="ECO:0000256" key="1">
    <source>
        <dbReference type="ARBA" id="ARBA00022723"/>
    </source>
</evidence>
<dbReference type="RefSeq" id="WP_015827601.1">
    <property type="nucleotide sequence ID" value="NC_012982.1"/>
</dbReference>
<evidence type="ECO:0000256" key="2">
    <source>
        <dbReference type="ARBA" id="ARBA00022833"/>
    </source>
</evidence>
<dbReference type="SUPFAM" id="SSF57716">
    <property type="entry name" value="Glucocorticoid receptor-like (DNA-binding domain)"/>
    <property type="match status" value="1"/>
</dbReference>
<dbReference type="AlphaFoldDB" id="C6XK06"/>
<feature type="region of interest" description="Disordered" evidence="3">
    <location>
        <begin position="44"/>
        <end position="63"/>
    </location>
</feature>
<reference evidence="5" key="1">
    <citation type="journal article" date="2011" name="J. Bacteriol.">
        <title>Genome sequences of eight morphologically diverse alphaproteobacteria.</title>
        <authorList>
            <consortium name="US DOE Joint Genome Institute"/>
            <person name="Brown P.J."/>
            <person name="Kysela D.T."/>
            <person name="Buechlein A."/>
            <person name="Hemmerich C."/>
            <person name="Brun Y.V."/>
        </authorList>
    </citation>
    <scope>NUCLEOTIDE SEQUENCE [LARGE SCALE GENOMIC DNA]</scope>
    <source>
        <strain evidence="5">ATCC 49814 / DSM 5838 / IFAM 1418</strain>
    </source>
</reference>
<dbReference type="STRING" id="582402.Hbal_1763"/>
<evidence type="ECO:0000313" key="4">
    <source>
        <dbReference type="EMBL" id="ACT59451.1"/>
    </source>
</evidence>
<dbReference type="PANTHER" id="PTHR36150">
    <property type="entry name" value="DNA GYRASE INHIBITOR YACG"/>
    <property type="match status" value="1"/>
</dbReference>
<proteinExistence type="predicted"/>
<accession>C6XK06</accession>
<protein>
    <recommendedName>
        <fullName evidence="6">DNA gyrase inhibitor YacG</fullName>
    </recommendedName>
</protein>
<dbReference type="GO" id="GO:0008270">
    <property type="term" value="F:zinc ion binding"/>
    <property type="evidence" value="ECO:0007669"/>
    <property type="project" value="InterPro"/>
</dbReference>
<dbReference type="GO" id="GO:0006355">
    <property type="term" value="P:regulation of DNA-templated transcription"/>
    <property type="evidence" value="ECO:0007669"/>
    <property type="project" value="InterPro"/>
</dbReference>
<feature type="compositionally biased region" description="Polar residues" evidence="3">
    <location>
        <begin position="53"/>
        <end position="63"/>
    </location>
</feature>
<evidence type="ECO:0008006" key="6">
    <source>
        <dbReference type="Google" id="ProtNLM"/>
    </source>
</evidence>